<dbReference type="InterPro" id="IPR036047">
    <property type="entry name" value="F-box-like_dom_sf"/>
</dbReference>
<evidence type="ECO:0000313" key="3">
    <source>
        <dbReference type="Proteomes" id="UP000008022"/>
    </source>
</evidence>
<dbReference type="InterPro" id="IPR053781">
    <property type="entry name" value="F-box_AtFBL13-like"/>
</dbReference>
<dbReference type="eggNOG" id="ENOG502R52A">
    <property type="taxonomic scope" value="Eukaryota"/>
</dbReference>
<dbReference type="Pfam" id="PF24758">
    <property type="entry name" value="LRR_At5g56370"/>
    <property type="match status" value="1"/>
</dbReference>
<dbReference type="PANTHER" id="PTHR32141:SF50">
    <property type="entry name" value="OS01G0706266 PROTEIN"/>
    <property type="match status" value="1"/>
</dbReference>
<dbReference type="PROSITE" id="PS50181">
    <property type="entry name" value="FBOX"/>
    <property type="match status" value="1"/>
</dbReference>
<dbReference type="SUPFAM" id="SSF52047">
    <property type="entry name" value="RNI-like"/>
    <property type="match status" value="1"/>
</dbReference>
<dbReference type="HOGENOM" id="CLU_023151_4_2_1"/>
<sequence>MAEGAPIIYLDPATVAEARRRGDDPRKLEECTKYLMTHIYGLLPGPPVPIAAARTHAACAAAASDGVDRISALPDAILRNIVSRLPVKDAARTAALSRRWRPLWRSTPLVLVDAHLFPRGRSFGVSASAPTRADTPGIVAAVSRILAAHPGPFRCVHLLCGFMGSYQAQLEHWLRFLAAKGVDDLILVNRPWPFEAALPAAILRISTLTRLYIGMWKFPDIAGLPTNTAFPNLRELGIYAVAMEKEGREVEFIVARSPVLETLNIQGGNTQVLRLRLEHRSLRCVQICSCCVENLAVVDAPCLERLVLYDSLSKDDSCVRVKIVHAPRLRLLGNLETGFHMLEIHDTFVSAGIRSSPSALFTSVKILGLNVNFGVRHDAQMLPNFLKCFPNAESLHVVCAKCSEATSLVSPNFWDDAGPIESIVSHVNVLTFREFKGEANAISFLKYFVQNAQMVKKVAVVLANPQFTSYSIDTLWTAKILKSVRWASKISSMQDRCICISTCKALFFVVGMCSRLDRIPGARHRGVEASSPAAASSPVHAPY</sequence>
<proteinExistence type="predicted"/>
<reference evidence="3" key="1">
    <citation type="submission" date="2013-06" db="EMBL/GenBank/DDBJ databases">
        <authorList>
            <person name="Zhao Q."/>
        </authorList>
    </citation>
    <scope>NUCLEOTIDE SEQUENCE</scope>
    <source>
        <strain evidence="3">cv. W1943</strain>
    </source>
</reference>
<dbReference type="InterPro" id="IPR006566">
    <property type="entry name" value="FBD"/>
</dbReference>
<evidence type="ECO:0000313" key="2">
    <source>
        <dbReference type="EnsemblPlants" id="ORUFI04G04840.1"/>
    </source>
</evidence>
<dbReference type="AlphaFoldDB" id="A0A0E0P5X3"/>
<reference evidence="2" key="2">
    <citation type="submission" date="2015-06" db="UniProtKB">
        <authorList>
            <consortium name="EnsemblPlants"/>
        </authorList>
    </citation>
    <scope>IDENTIFICATION</scope>
</reference>
<dbReference type="InterPro" id="IPR001810">
    <property type="entry name" value="F-box_dom"/>
</dbReference>
<organism evidence="2 3">
    <name type="scientific">Oryza rufipogon</name>
    <name type="common">Brownbeard rice</name>
    <name type="synonym">Asian wild rice</name>
    <dbReference type="NCBI Taxonomy" id="4529"/>
    <lineage>
        <taxon>Eukaryota</taxon>
        <taxon>Viridiplantae</taxon>
        <taxon>Streptophyta</taxon>
        <taxon>Embryophyta</taxon>
        <taxon>Tracheophyta</taxon>
        <taxon>Spermatophyta</taxon>
        <taxon>Magnoliopsida</taxon>
        <taxon>Liliopsida</taxon>
        <taxon>Poales</taxon>
        <taxon>Poaceae</taxon>
        <taxon>BOP clade</taxon>
        <taxon>Oryzoideae</taxon>
        <taxon>Oryzeae</taxon>
        <taxon>Oryzinae</taxon>
        <taxon>Oryza</taxon>
    </lineage>
</organism>
<feature type="domain" description="F-box" evidence="1">
    <location>
        <begin position="67"/>
        <end position="103"/>
    </location>
</feature>
<dbReference type="Gene3D" id="3.80.10.10">
    <property type="entry name" value="Ribonuclease Inhibitor"/>
    <property type="match status" value="1"/>
</dbReference>
<dbReference type="InterPro" id="IPR055302">
    <property type="entry name" value="F-box_dom-containing"/>
</dbReference>
<dbReference type="Gene3D" id="1.20.1280.50">
    <property type="match status" value="1"/>
</dbReference>
<dbReference type="STRING" id="4529.A0A0E0P5X3"/>
<dbReference type="Gramene" id="ORUFI04G04840.1">
    <property type="protein sequence ID" value="ORUFI04G04840.1"/>
    <property type="gene ID" value="ORUFI04G04840"/>
</dbReference>
<dbReference type="Proteomes" id="UP000008022">
    <property type="component" value="Unassembled WGS sequence"/>
</dbReference>
<dbReference type="InterPro" id="IPR032675">
    <property type="entry name" value="LRR_dom_sf"/>
</dbReference>
<dbReference type="SUPFAM" id="SSF81383">
    <property type="entry name" value="F-box domain"/>
    <property type="match status" value="1"/>
</dbReference>
<dbReference type="Pfam" id="PF08387">
    <property type="entry name" value="FBD"/>
    <property type="match status" value="1"/>
</dbReference>
<keyword evidence="3" id="KW-1185">Reference proteome</keyword>
<dbReference type="PANTHER" id="PTHR32141">
    <property type="match status" value="1"/>
</dbReference>
<dbReference type="SMART" id="SM00256">
    <property type="entry name" value="FBOX"/>
    <property type="match status" value="1"/>
</dbReference>
<dbReference type="Pfam" id="PF00646">
    <property type="entry name" value="F-box"/>
    <property type="match status" value="1"/>
</dbReference>
<protein>
    <recommendedName>
        <fullName evidence="1">F-box domain-containing protein</fullName>
    </recommendedName>
</protein>
<dbReference type="CDD" id="cd22160">
    <property type="entry name" value="F-box_AtFBL13-like"/>
    <property type="match status" value="1"/>
</dbReference>
<dbReference type="OMA" id="TKYLMTH"/>
<evidence type="ECO:0000259" key="1">
    <source>
        <dbReference type="PROSITE" id="PS50181"/>
    </source>
</evidence>
<name>A0A0E0P5X3_ORYRU</name>
<dbReference type="EnsemblPlants" id="ORUFI04G04840.1">
    <property type="protein sequence ID" value="ORUFI04G04840.1"/>
    <property type="gene ID" value="ORUFI04G04840"/>
</dbReference>
<dbReference type="InterPro" id="IPR055411">
    <property type="entry name" value="LRR_FXL15/At3g58940/PEG3-like"/>
</dbReference>
<accession>A0A0E0P5X3</accession>